<dbReference type="AlphaFoldDB" id="A0A0B6D7B7"/>
<reference evidence="6 7" key="1">
    <citation type="journal article" date="2015" name="Genome Announc.">
        <title>Genome sequencing of 18 francisella strains to aid in assay development and testing.</title>
        <authorList>
            <person name="Johnson S.L."/>
            <person name="Daligault H.E."/>
            <person name="Davenport K.W."/>
            <person name="Coyne S.R."/>
            <person name="Frey K.G."/>
            <person name="Koroleva G.I."/>
            <person name="Broomall S.M."/>
            <person name="Bishop-Lilly K.A."/>
            <person name="Bruce D.C."/>
            <person name="Chertkov O."/>
            <person name="Freitas T."/>
            <person name="Jaissle J."/>
            <person name="Ladner J.T."/>
            <person name="Rosenzweig C.N."/>
            <person name="Gibbons H.S."/>
            <person name="Palacios G.F."/>
            <person name="Redden C.L."/>
            <person name="Xu Y."/>
            <person name="Minogue T.D."/>
            <person name="Chain P.S."/>
        </authorList>
    </citation>
    <scope>NUCLEOTIDE SEQUENCE [LARGE SCALE GENOMIC DNA]</scope>
    <source>
        <strain evidence="6 7">GA01-2794</strain>
    </source>
</reference>
<evidence type="ECO:0000313" key="7">
    <source>
        <dbReference type="Proteomes" id="UP000031830"/>
    </source>
</evidence>
<accession>A0A0B6D7B7</accession>
<evidence type="ECO:0000256" key="4">
    <source>
        <dbReference type="ARBA" id="ARBA00022723"/>
    </source>
</evidence>
<proteinExistence type="inferred from homology"/>
<dbReference type="NCBIfam" id="TIGR00486">
    <property type="entry name" value="YbgI_SA1388"/>
    <property type="match status" value="1"/>
</dbReference>
<dbReference type="Pfam" id="PF01784">
    <property type="entry name" value="DUF34_NIF3"/>
    <property type="match status" value="1"/>
</dbReference>
<dbReference type="PANTHER" id="PTHR13799">
    <property type="entry name" value="NGG1 INTERACTING FACTOR 3"/>
    <property type="match status" value="1"/>
</dbReference>
<dbReference type="Proteomes" id="UP000031830">
    <property type="component" value="Chromosome"/>
</dbReference>
<dbReference type="OrthoDB" id="9800881at2"/>
<dbReference type="GO" id="GO:0005737">
    <property type="term" value="C:cytoplasm"/>
    <property type="evidence" value="ECO:0007669"/>
    <property type="project" value="TreeGrafter"/>
</dbReference>
<sequence length="248" mass="27727">MNFKELENYLNNYFDIAQFKDYCPNGLQIQGDRNIKKVITGVTACQALINQAVKENADAIIVHHGYFWKGESYPIIGMKYERISKLIKNGIHLFGYHLPLDGHSKIGNNILLAKKLNLTNLEFFETGSKPDISVIGNCDLDLDSFSNLIENKLDKKPIVIATKQQNKKVAICTGGAQDYIEYAYQAGADTFISGEISERTTHTARELGINYIAAGHHATEKEGVRAIAELLKQEFAIDTKFIDIDNPA</sequence>
<dbReference type="STRING" id="28110.KU46_1347"/>
<dbReference type="KEGG" id="fpz:LA55_1274"/>
<dbReference type="InterPro" id="IPR002678">
    <property type="entry name" value="DUF34/NIF3"/>
</dbReference>
<organism evidence="6 7">
    <name type="scientific">Francisella philomiragia</name>
    <dbReference type="NCBI Taxonomy" id="28110"/>
    <lineage>
        <taxon>Bacteria</taxon>
        <taxon>Pseudomonadati</taxon>
        <taxon>Pseudomonadota</taxon>
        <taxon>Gammaproteobacteria</taxon>
        <taxon>Thiotrichales</taxon>
        <taxon>Francisellaceae</taxon>
        <taxon>Francisella</taxon>
    </lineage>
</organism>
<dbReference type="SUPFAM" id="SSF102705">
    <property type="entry name" value="NIF3 (NGG1p interacting factor 3)-like"/>
    <property type="match status" value="1"/>
</dbReference>
<dbReference type="GO" id="GO:0046872">
    <property type="term" value="F:metal ion binding"/>
    <property type="evidence" value="ECO:0007669"/>
    <property type="project" value="UniProtKB-KW"/>
</dbReference>
<dbReference type="RefSeq" id="WP_044526403.1">
    <property type="nucleotide sequence ID" value="NZ_CP009440.1"/>
</dbReference>
<dbReference type="EMBL" id="CP009440">
    <property type="protein sequence ID" value="AJI53548.1"/>
    <property type="molecule type" value="Genomic_DNA"/>
</dbReference>
<keyword evidence="4 5" id="KW-0479">Metal-binding</keyword>
<comment type="similarity">
    <text evidence="1">Belongs to the GTP cyclohydrolase I type 2/NIF3 family.</text>
</comment>
<name>A0A0B6D7B7_9GAMM</name>
<dbReference type="FunFam" id="3.40.1390.30:FF:000001">
    <property type="entry name" value="GTP cyclohydrolase 1 type 2"/>
    <property type="match status" value="1"/>
</dbReference>
<comment type="subunit">
    <text evidence="2">Homohexamer.</text>
</comment>
<evidence type="ECO:0000313" key="6">
    <source>
        <dbReference type="EMBL" id="AJI53548.1"/>
    </source>
</evidence>
<gene>
    <name evidence="6" type="ORF">LA55_1274</name>
</gene>
<evidence type="ECO:0000256" key="1">
    <source>
        <dbReference type="ARBA" id="ARBA00006964"/>
    </source>
</evidence>
<evidence type="ECO:0000256" key="5">
    <source>
        <dbReference type="PIRSR" id="PIRSR602678-1"/>
    </source>
</evidence>
<feature type="binding site" evidence="5">
    <location>
        <position position="63"/>
    </location>
    <ligand>
        <name>a divalent metal cation</name>
        <dbReference type="ChEBI" id="CHEBI:60240"/>
        <label>1</label>
    </ligand>
</feature>
<evidence type="ECO:0000256" key="3">
    <source>
        <dbReference type="ARBA" id="ARBA00022112"/>
    </source>
</evidence>
<evidence type="ECO:0000256" key="2">
    <source>
        <dbReference type="ARBA" id="ARBA00011643"/>
    </source>
</evidence>
<feature type="binding site" evidence="5">
    <location>
        <position position="101"/>
    </location>
    <ligand>
        <name>a divalent metal cation</name>
        <dbReference type="ChEBI" id="CHEBI:60240"/>
        <label>1</label>
    </ligand>
</feature>
<feature type="binding site" evidence="5">
    <location>
        <position position="216"/>
    </location>
    <ligand>
        <name>a divalent metal cation</name>
        <dbReference type="ChEBI" id="CHEBI:60240"/>
        <label>1</label>
    </ligand>
</feature>
<feature type="binding site" evidence="5">
    <location>
        <position position="220"/>
    </location>
    <ligand>
        <name>a divalent metal cation</name>
        <dbReference type="ChEBI" id="CHEBI:60240"/>
        <label>1</label>
    </ligand>
</feature>
<protein>
    <recommendedName>
        <fullName evidence="3">GTP cyclohydrolase 1 type 2 homolog</fullName>
    </recommendedName>
</protein>
<dbReference type="PANTHER" id="PTHR13799:SF14">
    <property type="entry name" value="GTP CYCLOHYDROLASE 1 TYPE 2 HOMOLOG"/>
    <property type="match status" value="1"/>
</dbReference>
<dbReference type="InterPro" id="IPR036069">
    <property type="entry name" value="DUF34/NIF3_sf"/>
</dbReference>
<feature type="binding site" evidence="5">
    <location>
        <position position="64"/>
    </location>
    <ligand>
        <name>a divalent metal cation</name>
        <dbReference type="ChEBI" id="CHEBI:60240"/>
        <label>2</label>
    </ligand>
</feature>
<dbReference type="Gene3D" id="3.40.1390.30">
    <property type="entry name" value="NIF3 (NGG1p interacting factor 3)-like"/>
    <property type="match status" value="2"/>
</dbReference>